<proteinExistence type="predicted"/>
<protein>
    <submittedName>
        <fullName evidence="2">Uncharacterized protein</fullName>
    </submittedName>
</protein>
<evidence type="ECO:0000313" key="2">
    <source>
        <dbReference type="EMBL" id="CAI8058356.1"/>
    </source>
</evidence>
<keyword evidence="3" id="KW-1185">Reference proteome</keyword>
<feature type="compositionally biased region" description="Basic and acidic residues" evidence="1">
    <location>
        <begin position="84"/>
        <end position="93"/>
    </location>
</feature>
<comment type="caution">
    <text evidence="2">The sequence shown here is derived from an EMBL/GenBank/DDBJ whole genome shotgun (WGS) entry which is preliminary data.</text>
</comment>
<dbReference type="EMBL" id="CASHTH010004507">
    <property type="protein sequence ID" value="CAI8058356.1"/>
    <property type="molecule type" value="Genomic_DNA"/>
</dbReference>
<evidence type="ECO:0000256" key="1">
    <source>
        <dbReference type="SAM" id="MobiDB-lite"/>
    </source>
</evidence>
<gene>
    <name evidence="2" type="ORF">GBAR_LOCUS31724</name>
</gene>
<feature type="region of interest" description="Disordered" evidence="1">
    <location>
        <begin position="44"/>
        <end position="93"/>
    </location>
</feature>
<dbReference type="AlphaFoldDB" id="A0AA35U3U6"/>
<dbReference type="Proteomes" id="UP001174909">
    <property type="component" value="Unassembled WGS sequence"/>
</dbReference>
<name>A0AA35U3U6_GEOBA</name>
<organism evidence="2 3">
    <name type="scientific">Geodia barretti</name>
    <name type="common">Barrett's horny sponge</name>
    <dbReference type="NCBI Taxonomy" id="519541"/>
    <lineage>
        <taxon>Eukaryota</taxon>
        <taxon>Metazoa</taxon>
        <taxon>Porifera</taxon>
        <taxon>Demospongiae</taxon>
        <taxon>Heteroscleromorpha</taxon>
        <taxon>Tetractinellida</taxon>
        <taxon>Astrophorina</taxon>
        <taxon>Geodiidae</taxon>
        <taxon>Geodia</taxon>
    </lineage>
</organism>
<reference evidence="2" key="1">
    <citation type="submission" date="2023-03" db="EMBL/GenBank/DDBJ databases">
        <authorList>
            <person name="Steffen K."/>
            <person name="Cardenas P."/>
        </authorList>
    </citation>
    <scope>NUCLEOTIDE SEQUENCE</scope>
</reference>
<accession>A0AA35U3U6</accession>
<evidence type="ECO:0000313" key="3">
    <source>
        <dbReference type="Proteomes" id="UP001174909"/>
    </source>
</evidence>
<sequence>MVGRCMCIRKQSVLRFVWSQSVFAPLTAEPPGGQYQGCQCSECETGGRATGETGPAPEKERRGLLPSSEGEITSVSGVQETTVEEGRGGETGQ</sequence>